<sequence>MAMPPSPPLEDRPLQTSRFLRIVYHIPLVVRILNWFQNLPNSCMDPSLEAVVRQDRFKSLRSEQVVQLLYRQFEQEIIRLKDVEQNIEGDGAPALGNLIRVGVPGKSDRTDLTPSQYLFDQDFSEVNRTITNVLALKWLLADDYDAFTLQQPKPVKLSRDTFQEFRVLTKGILKTPKHSLALIVSLILGDVGKDPKLVREVKEKEGKEQGEKINHDTVLERAIELDLIGSSSLKLLPFIFQDHVKRGVRLGAKLNIPQLTQGENVPGSLQGLRDLEGHAEAFQLKYLEIMFDVAGAGGHIDARGAIRMIEPVCQSFLLAFDILRRVIENQITLQEAYNEVLKNRSIIITKQGFRELSTDNPTDRAFLRLCAMGRVADEDMAERFNDAFFGLPRSMREELVNELNISGLDGQPAVILYYMPALFAELLRITRGKSRPEQVEALKSLMAFMTHAYHGSKPPAGKKVPIIECDVSPARRFMQTPDFQQDPHLLENYVLPGPAP</sequence>
<reference evidence="1 2" key="1">
    <citation type="submission" date="2016-12" db="EMBL/GenBank/DDBJ databases">
        <title>The genomes of Aspergillus section Nigri reveals drivers in fungal speciation.</title>
        <authorList>
            <consortium name="DOE Joint Genome Institute"/>
            <person name="Vesth T.C."/>
            <person name="Nybo J."/>
            <person name="Theobald S."/>
            <person name="Brandl J."/>
            <person name="Frisvad J.C."/>
            <person name="Nielsen K.F."/>
            <person name="Lyhne E.K."/>
            <person name="Kogle M.E."/>
            <person name="Kuo A."/>
            <person name="Riley R."/>
            <person name="Clum A."/>
            <person name="Nolan M."/>
            <person name="Lipzen A."/>
            <person name="Salamov A."/>
            <person name="Henrissat B."/>
            <person name="Wiebenga A."/>
            <person name="De Vries R.P."/>
            <person name="Grigoriev I.V."/>
            <person name="Mortensen U.H."/>
            <person name="Andersen M.R."/>
            <person name="Baker S.E."/>
        </authorList>
    </citation>
    <scope>NUCLEOTIDE SEQUENCE [LARGE SCALE GENOMIC DNA]</scope>
    <source>
        <strain evidence="1 2">CBS 115572</strain>
    </source>
</reference>
<evidence type="ECO:0000313" key="1">
    <source>
        <dbReference type="EMBL" id="PWY91532.1"/>
    </source>
</evidence>
<dbReference type="EMBL" id="MSFK01000009">
    <property type="protein sequence ID" value="PWY91532.1"/>
    <property type="molecule type" value="Genomic_DNA"/>
</dbReference>
<keyword evidence="2" id="KW-1185">Reference proteome</keyword>
<dbReference type="AlphaFoldDB" id="A0A317X1Q1"/>
<dbReference type="Proteomes" id="UP000246702">
    <property type="component" value="Unassembled WGS sequence"/>
</dbReference>
<name>A0A317X1Q1_9EURO</name>
<dbReference type="STRING" id="1450535.A0A317X1Q1"/>
<gene>
    <name evidence="1" type="ORF">BO94DRAFT_396568</name>
</gene>
<evidence type="ECO:0000313" key="2">
    <source>
        <dbReference type="Proteomes" id="UP000246702"/>
    </source>
</evidence>
<dbReference type="Pfam" id="PF20717">
    <property type="entry name" value="DUF6829"/>
    <property type="match status" value="1"/>
</dbReference>
<accession>A0A317X1Q1</accession>
<comment type="caution">
    <text evidence="1">The sequence shown here is derived from an EMBL/GenBank/DDBJ whole genome shotgun (WGS) entry which is preliminary data.</text>
</comment>
<organism evidence="1 2">
    <name type="scientific">Aspergillus sclerotioniger CBS 115572</name>
    <dbReference type="NCBI Taxonomy" id="1450535"/>
    <lineage>
        <taxon>Eukaryota</taxon>
        <taxon>Fungi</taxon>
        <taxon>Dikarya</taxon>
        <taxon>Ascomycota</taxon>
        <taxon>Pezizomycotina</taxon>
        <taxon>Eurotiomycetes</taxon>
        <taxon>Eurotiomycetidae</taxon>
        <taxon>Eurotiales</taxon>
        <taxon>Aspergillaceae</taxon>
        <taxon>Aspergillus</taxon>
        <taxon>Aspergillus subgen. Circumdati</taxon>
    </lineage>
</organism>
<dbReference type="GeneID" id="37109505"/>
<protein>
    <submittedName>
        <fullName evidence="1">Uncharacterized protein</fullName>
    </submittedName>
</protein>
<dbReference type="InterPro" id="IPR049232">
    <property type="entry name" value="DUF6829"/>
</dbReference>
<proteinExistence type="predicted"/>
<dbReference type="RefSeq" id="XP_025469260.1">
    <property type="nucleotide sequence ID" value="XM_025607362.1"/>
</dbReference>
<dbReference type="OrthoDB" id="5295627at2759"/>